<feature type="transmembrane region" description="Helical" evidence="4">
    <location>
        <begin position="212"/>
        <end position="244"/>
    </location>
</feature>
<feature type="coiled-coil region" evidence="3">
    <location>
        <begin position="368"/>
        <end position="395"/>
    </location>
</feature>
<comment type="caution">
    <text evidence="7">The sequence shown here is derived from an EMBL/GenBank/DDBJ whole genome shotgun (WGS) entry which is preliminary data.</text>
</comment>
<evidence type="ECO:0000256" key="3">
    <source>
        <dbReference type="SAM" id="Coils"/>
    </source>
</evidence>
<dbReference type="EMBL" id="FXXC01000001">
    <property type="protein sequence ID" value="SMR93243.1"/>
    <property type="molecule type" value="Genomic_DNA"/>
</dbReference>
<evidence type="ECO:0000313" key="7">
    <source>
        <dbReference type="EMBL" id="SMR93243.1"/>
    </source>
</evidence>
<keyword evidence="8" id="KW-1185">Reference proteome</keyword>
<evidence type="ECO:0000259" key="5">
    <source>
        <dbReference type="PROSITE" id="PS50111"/>
    </source>
</evidence>
<dbReference type="InterPro" id="IPR011644">
    <property type="entry name" value="Heme_NO-bd"/>
</dbReference>
<evidence type="ECO:0000256" key="1">
    <source>
        <dbReference type="ARBA" id="ARBA00023224"/>
    </source>
</evidence>
<dbReference type="InterPro" id="IPR024096">
    <property type="entry name" value="NO_sig/Golgi_transp_ligand-bd"/>
</dbReference>
<dbReference type="SUPFAM" id="SSF111126">
    <property type="entry name" value="Ligand-binding domain in the NO signalling and Golgi transport"/>
    <property type="match status" value="1"/>
</dbReference>
<reference evidence="7 8" key="1">
    <citation type="submission" date="2017-05" db="EMBL/GenBank/DDBJ databases">
        <authorList>
            <person name="Varghese N."/>
            <person name="Submissions S."/>
        </authorList>
    </citation>
    <scope>NUCLEOTIDE SEQUENCE [LARGE SCALE GENOMIC DNA]</scope>
    <source>
        <strain evidence="7 8">MACB1020</strain>
    </source>
</reference>
<evidence type="ECO:0000259" key="6">
    <source>
        <dbReference type="PROSITE" id="PS50234"/>
    </source>
</evidence>
<keyword evidence="4" id="KW-0812">Transmembrane</keyword>
<dbReference type="InterPro" id="IPR004089">
    <property type="entry name" value="MCPsignal_dom"/>
</dbReference>
<protein>
    <submittedName>
        <fullName evidence="7">Methyl-accepting chemotaxis protein</fullName>
    </submittedName>
</protein>
<gene>
    <name evidence="7" type="ORF">SAMN05216240_1453</name>
</gene>
<sequence>MLFFIFCGIILIYRTLLEGGNIGLKGTVVLTWLETIGNIWGDDVKKYAKQGMGLDESVIISPTDDIDDELVHRMIEKACEKANILPSQMWREIGKNNIRTFSKWFPSYFQRLSLKGFLEYMDDVHSQLTRMIKGAKPPRIIFEEISPNEAYITYVSKRGFYDYFLGLLEGSAEFFNEKLDFEELERFKDGEGFYHLKIRIKFEKTNRKVKKAYFNIIAGLGFIRSLEFKISIFSSIAVIVLSFILDSNKTEYVNHLLMAGLTFITTFIAAFFILRPLKPIYDELNSLKNLDFSGSLIIKTNDKLENFAKMLATTKSSVKKDLLLLKGGSDEIYNFSKNIKEIADKMKNLSDSVAGIVNDVAQGAVHQAEEIEKAVTTLNENIENLKQIVSQQTQTKDILTDVNQILNNSGKDISEAAKDINRISTEFSEIVQKGSKLSEEANEVMKITSTVAEISNQINMLALNASIEAARAGNVGVGFAVVADEIRKLADSTMSFAKTINKNLKTFVEEIENLSTILTQQFEKLTKSESTLNDVVNNNNQNIERISNVVETLILQIESLSQEAERISSVFETITSLSAISQENSASAQEMAASISMYAESIKELLNKVADLENLSNVFKEELSKYRL</sequence>
<organism evidence="7 8">
    <name type="scientific">Caldicellulosiruptor bescii</name>
    <name type="common">Anaerocellum thermophilum</name>
    <dbReference type="NCBI Taxonomy" id="31899"/>
    <lineage>
        <taxon>Bacteria</taxon>
        <taxon>Bacillati</taxon>
        <taxon>Bacillota</taxon>
        <taxon>Bacillota incertae sedis</taxon>
        <taxon>Caldicellulosiruptorales</taxon>
        <taxon>Caldicellulosiruptoraceae</taxon>
        <taxon>Caldicellulosiruptor</taxon>
    </lineage>
</organism>
<evidence type="ECO:0000313" key="8">
    <source>
        <dbReference type="Proteomes" id="UP000196803"/>
    </source>
</evidence>
<proteinExistence type="predicted"/>
<keyword evidence="3" id="KW-0175">Coiled coil</keyword>
<keyword evidence="1 2" id="KW-0807">Transducer</keyword>
<dbReference type="Pfam" id="PF07700">
    <property type="entry name" value="HNOB"/>
    <property type="match status" value="1"/>
</dbReference>
<feature type="coiled-coil region" evidence="3">
    <location>
        <begin position="595"/>
        <end position="622"/>
    </location>
</feature>
<feature type="domain" description="VWFA" evidence="6">
    <location>
        <begin position="321"/>
        <end position="525"/>
    </location>
</feature>
<dbReference type="PANTHER" id="PTHR32089:SF112">
    <property type="entry name" value="LYSOZYME-LIKE PROTEIN-RELATED"/>
    <property type="match status" value="1"/>
</dbReference>
<dbReference type="PROSITE" id="PS50234">
    <property type="entry name" value="VWFA"/>
    <property type="match status" value="1"/>
</dbReference>
<dbReference type="PANTHER" id="PTHR32089">
    <property type="entry name" value="METHYL-ACCEPTING CHEMOTAXIS PROTEIN MCPB"/>
    <property type="match status" value="1"/>
</dbReference>
<dbReference type="Proteomes" id="UP000196803">
    <property type="component" value="Unassembled WGS sequence"/>
</dbReference>
<feature type="transmembrane region" description="Helical" evidence="4">
    <location>
        <begin position="256"/>
        <end position="274"/>
    </location>
</feature>
<dbReference type="SMART" id="SM00283">
    <property type="entry name" value="MA"/>
    <property type="match status" value="1"/>
</dbReference>
<dbReference type="Pfam" id="PF00015">
    <property type="entry name" value="MCPsignal"/>
    <property type="match status" value="1"/>
</dbReference>
<dbReference type="InterPro" id="IPR038158">
    <property type="entry name" value="H-NOX_domain_sf"/>
</dbReference>
<dbReference type="InterPro" id="IPR002035">
    <property type="entry name" value="VWF_A"/>
</dbReference>
<dbReference type="GeneID" id="31772980"/>
<dbReference type="Gene3D" id="3.90.1520.10">
    <property type="entry name" value="H-NOX domain"/>
    <property type="match status" value="1"/>
</dbReference>
<accession>A0ABY1S8L7</accession>
<keyword evidence="4" id="KW-1133">Transmembrane helix</keyword>
<dbReference type="PROSITE" id="PS50111">
    <property type="entry name" value="CHEMOTAXIS_TRANSDUC_2"/>
    <property type="match status" value="1"/>
</dbReference>
<evidence type="ECO:0000256" key="4">
    <source>
        <dbReference type="SAM" id="Phobius"/>
    </source>
</evidence>
<feature type="domain" description="Methyl-accepting transducer" evidence="5">
    <location>
        <begin position="342"/>
        <end position="599"/>
    </location>
</feature>
<dbReference type="RefSeq" id="WP_179121863.1">
    <property type="nucleotide sequence ID" value="NZ_FUZJ01000001.1"/>
</dbReference>
<name>A0ABY1S8L7_CALBS</name>
<dbReference type="SUPFAM" id="SSF58104">
    <property type="entry name" value="Methyl-accepting chemotaxis protein (MCP) signaling domain"/>
    <property type="match status" value="1"/>
</dbReference>
<keyword evidence="4" id="KW-0472">Membrane</keyword>
<evidence type="ECO:0000256" key="2">
    <source>
        <dbReference type="PROSITE-ProRule" id="PRU00284"/>
    </source>
</evidence>
<dbReference type="Gene3D" id="1.10.287.950">
    <property type="entry name" value="Methyl-accepting chemotaxis protein"/>
    <property type="match status" value="1"/>
</dbReference>